<evidence type="ECO:0000313" key="4">
    <source>
        <dbReference type="EMBL" id="MTH53023.1"/>
    </source>
</evidence>
<feature type="compositionally biased region" description="Basic and acidic residues" evidence="2">
    <location>
        <begin position="163"/>
        <end position="182"/>
    </location>
</feature>
<keyword evidence="1" id="KW-0802">TPR repeat</keyword>
<feature type="repeat" description="TPR" evidence="1">
    <location>
        <begin position="246"/>
        <end position="279"/>
    </location>
</feature>
<dbReference type="Proteomes" id="UP000434639">
    <property type="component" value="Unassembled WGS sequence"/>
</dbReference>
<comment type="caution">
    <text evidence="4">The sequence shown here is derived from an EMBL/GenBank/DDBJ whole genome shotgun (WGS) entry which is preliminary data.</text>
</comment>
<evidence type="ECO:0000256" key="1">
    <source>
        <dbReference type="PROSITE-ProRule" id="PRU00339"/>
    </source>
</evidence>
<dbReference type="PROSITE" id="PS50005">
    <property type="entry name" value="TPR"/>
    <property type="match status" value="1"/>
</dbReference>
<keyword evidence="3" id="KW-1133">Transmembrane helix</keyword>
<proteinExistence type="predicted"/>
<dbReference type="EMBL" id="WMIB01000004">
    <property type="protein sequence ID" value="MTH53023.1"/>
    <property type="molecule type" value="Genomic_DNA"/>
</dbReference>
<sequence>MFCRECGYQLKGKEDFCPMCGTKVVMDPEFLQISSDNEKGKFGDSEPGAYVPENESTEEMESRHSDDSLSSPEEAAHQQKPVEEEPKRELEGDSSEDFYAKYDDTLEDHLRAPEESRGTPVSHSEKSSSAELESAGSSKADSEDRIAGDEKTVQTDQVPLNDGEQKKDPSEDPRASGREEIPHSAQSSHVKQPAAAPAVQKNKRPARKASRKEILLAVGIPAASLLLFTGTAFGMAASENSTNQKAESLHYEGEEYALNGEYSKAVDKLSKASDLRPQNTTIKKVKVEVESAKKAEDKLAAIDKNIKDKQFGEAKDNLNSVRNDLQSRDGEIFSPLEARIADQETDLVIEMVKTETAEMDTVDEIGEQLKKVYKLENAEAEEVKGQLIKKIVSICMADSEKYMKDKNFDAAISSLKTGMRYTNYENVELTGRLSQLEDEKLKYKDSLPVFLEKHWVKIDAKALKSKNPPIKLGKVVFEEDQFSYVVKGKFENKMKTALNNPTLYLKIYDKKGKFIMNEEVPSNEVSIKGGKAAEFFFILDKGYGKDLKIVIDQVKYRK</sequence>
<feature type="compositionally biased region" description="Low complexity" evidence="2">
    <location>
        <begin position="129"/>
        <end position="139"/>
    </location>
</feature>
<gene>
    <name evidence="4" type="ORF">GKZ89_06330</name>
</gene>
<keyword evidence="5" id="KW-1185">Reference proteome</keyword>
<accession>A0A7X2V4H2</accession>
<feature type="compositionally biased region" description="Basic and acidic residues" evidence="2">
    <location>
        <begin position="74"/>
        <end position="91"/>
    </location>
</feature>
<dbReference type="AlphaFoldDB" id="A0A7X2V4H2"/>
<dbReference type="RefSeq" id="WP_155111562.1">
    <property type="nucleotide sequence ID" value="NZ_WMIB01000004.1"/>
</dbReference>
<keyword evidence="3" id="KW-0812">Transmembrane</keyword>
<protein>
    <recommendedName>
        <fullName evidence="6">Zinc-ribbon domain-containing protein</fullName>
    </recommendedName>
</protein>
<keyword evidence="3" id="KW-0472">Membrane</keyword>
<name>A0A7X2V4H2_9BACI</name>
<feature type="compositionally biased region" description="Basic and acidic residues" evidence="2">
    <location>
        <begin position="140"/>
        <end position="153"/>
    </location>
</feature>
<evidence type="ECO:0000313" key="5">
    <source>
        <dbReference type="Proteomes" id="UP000434639"/>
    </source>
</evidence>
<evidence type="ECO:0000256" key="2">
    <source>
        <dbReference type="SAM" id="MobiDB-lite"/>
    </source>
</evidence>
<dbReference type="OrthoDB" id="1822804at2"/>
<reference evidence="4 5" key="1">
    <citation type="journal article" date="2017" name="Int. J. Syst. Evol. Microbiol.">
        <title>Bacillus mangrovi sp. nov., isolated from a sediment sample from a mangrove forest.</title>
        <authorList>
            <person name="Gupta V."/>
            <person name="Singh P.K."/>
            <person name="Korpole S."/>
            <person name="Tanuku N.R.S."/>
            <person name="Pinnaka A.K."/>
        </authorList>
    </citation>
    <scope>NUCLEOTIDE SEQUENCE [LARGE SCALE GENOMIC DNA]</scope>
    <source>
        <strain evidence="4 5">KCTC 33872</strain>
    </source>
</reference>
<evidence type="ECO:0000256" key="3">
    <source>
        <dbReference type="SAM" id="Phobius"/>
    </source>
</evidence>
<feature type="region of interest" description="Disordered" evidence="2">
    <location>
        <begin position="35"/>
        <end position="208"/>
    </location>
</feature>
<feature type="transmembrane region" description="Helical" evidence="3">
    <location>
        <begin position="214"/>
        <end position="237"/>
    </location>
</feature>
<feature type="compositionally biased region" description="Basic and acidic residues" evidence="2">
    <location>
        <begin position="98"/>
        <end position="128"/>
    </location>
</feature>
<evidence type="ECO:0008006" key="6">
    <source>
        <dbReference type="Google" id="ProtNLM"/>
    </source>
</evidence>
<dbReference type="InterPro" id="IPR019734">
    <property type="entry name" value="TPR_rpt"/>
</dbReference>
<organism evidence="4 5">
    <name type="scientific">Metabacillus mangrovi</name>
    <dbReference type="NCBI Taxonomy" id="1491830"/>
    <lineage>
        <taxon>Bacteria</taxon>
        <taxon>Bacillati</taxon>
        <taxon>Bacillota</taxon>
        <taxon>Bacilli</taxon>
        <taxon>Bacillales</taxon>
        <taxon>Bacillaceae</taxon>
        <taxon>Metabacillus</taxon>
    </lineage>
</organism>